<evidence type="ECO:0000313" key="3">
    <source>
        <dbReference type="WBParaSite" id="Csp11.Scaffold629.g9579.t4"/>
    </source>
</evidence>
<protein>
    <submittedName>
        <fullName evidence="3">WSN domain-containing protein</fullName>
    </submittedName>
</protein>
<dbReference type="WBParaSite" id="Csp11.Scaffold629.g9579.t4">
    <property type="protein sequence ID" value="Csp11.Scaffold629.g9579.t4"/>
    <property type="gene ID" value="Csp11.Scaffold629.g9579"/>
</dbReference>
<reference evidence="3" key="1">
    <citation type="submission" date="2016-11" db="UniProtKB">
        <authorList>
            <consortium name="WormBaseParasite"/>
        </authorList>
    </citation>
    <scope>IDENTIFICATION</scope>
</reference>
<sequence length="96" mass="10743">MSNILLVNYFLISPTVTKLCAFKDLLQKKLNSRSTSSSIDEILDGFRIIIASLRPLIHLFKSPEYQDTLKSVVFPSGRVAPGQDNSSSSRRLSTRN</sequence>
<name>A0A1I7UI69_9PELO</name>
<keyword evidence="2" id="KW-1185">Reference proteome</keyword>
<dbReference type="Proteomes" id="UP000095282">
    <property type="component" value="Unplaced"/>
</dbReference>
<feature type="region of interest" description="Disordered" evidence="1">
    <location>
        <begin position="75"/>
        <end position="96"/>
    </location>
</feature>
<accession>A0A1I7UI69</accession>
<evidence type="ECO:0000313" key="2">
    <source>
        <dbReference type="Proteomes" id="UP000095282"/>
    </source>
</evidence>
<evidence type="ECO:0000256" key="1">
    <source>
        <dbReference type="SAM" id="MobiDB-lite"/>
    </source>
</evidence>
<feature type="compositionally biased region" description="Low complexity" evidence="1">
    <location>
        <begin position="86"/>
        <end position="96"/>
    </location>
</feature>
<organism evidence="2 3">
    <name type="scientific">Caenorhabditis tropicalis</name>
    <dbReference type="NCBI Taxonomy" id="1561998"/>
    <lineage>
        <taxon>Eukaryota</taxon>
        <taxon>Metazoa</taxon>
        <taxon>Ecdysozoa</taxon>
        <taxon>Nematoda</taxon>
        <taxon>Chromadorea</taxon>
        <taxon>Rhabditida</taxon>
        <taxon>Rhabditina</taxon>
        <taxon>Rhabditomorpha</taxon>
        <taxon>Rhabditoidea</taxon>
        <taxon>Rhabditidae</taxon>
        <taxon>Peloderinae</taxon>
        <taxon>Caenorhabditis</taxon>
    </lineage>
</organism>
<proteinExistence type="predicted"/>
<dbReference type="AlphaFoldDB" id="A0A1I7UI69"/>